<proteinExistence type="predicted"/>
<keyword evidence="3" id="KW-1185">Reference proteome</keyword>
<dbReference type="EMBL" id="OZ034817">
    <property type="protein sequence ID" value="CAL1382783.1"/>
    <property type="molecule type" value="Genomic_DNA"/>
</dbReference>
<evidence type="ECO:0000313" key="3">
    <source>
        <dbReference type="Proteomes" id="UP001497516"/>
    </source>
</evidence>
<reference evidence="2 3" key="1">
    <citation type="submission" date="2024-04" db="EMBL/GenBank/DDBJ databases">
        <authorList>
            <person name="Fracassetti M."/>
        </authorList>
    </citation>
    <scope>NUCLEOTIDE SEQUENCE [LARGE SCALE GENOMIC DNA]</scope>
</reference>
<protein>
    <submittedName>
        <fullName evidence="2">Uncharacterized protein</fullName>
    </submittedName>
</protein>
<organism evidence="2 3">
    <name type="scientific">Linum trigynum</name>
    <dbReference type="NCBI Taxonomy" id="586398"/>
    <lineage>
        <taxon>Eukaryota</taxon>
        <taxon>Viridiplantae</taxon>
        <taxon>Streptophyta</taxon>
        <taxon>Embryophyta</taxon>
        <taxon>Tracheophyta</taxon>
        <taxon>Spermatophyta</taxon>
        <taxon>Magnoliopsida</taxon>
        <taxon>eudicotyledons</taxon>
        <taxon>Gunneridae</taxon>
        <taxon>Pentapetalae</taxon>
        <taxon>rosids</taxon>
        <taxon>fabids</taxon>
        <taxon>Malpighiales</taxon>
        <taxon>Linaceae</taxon>
        <taxon>Linum</taxon>
    </lineage>
</organism>
<feature type="region of interest" description="Disordered" evidence="1">
    <location>
        <begin position="96"/>
        <end position="115"/>
    </location>
</feature>
<accession>A0AAV2EAQ4</accession>
<evidence type="ECO:0000256" key="1">
    <source>
        <dbReference type="SAM" id="MobiDB-lite"/>
    </source>
</evidence>
<name>A0AAV2EAQ4_9ROSI</name>
<gene>
    <name evidence="2" type="ORF">LTRI10_LOCUS24090</name>
</gene>
<sequence length="167" mass="17756">MMSNVPVGRHNALILLLKVRKEIFKPMVRTTSERLHWIHSFSLKALEIFSSGSPLKVPGNKSCSPTAIHELFALLVSWTCPVTIFAYETGGTATLGGTETPSGNSGGEESIIMDVSPNRRLGDTASVPSPSSRLVCCTSGGLPKGLGSATGKTGCESIFRAIDYMID</sequence>
<dbReference type="Proteomes" id="UP001497516">
    <property type="component" value="Chromosome 4"/>
</dbReference>
<dbReference type="AlphaFoldDB" id="A0AAV2EAQ4"/>
<evidence type="ECO:0000313" key="2">
    <source>
        <dbReference type="EMBL" id="CAL1382783.1"/>
    </source>
</evidence>